<keyword evidence="3" id="KW-1185">Reference proteome</keyword>
<evidence type="ECO:0000256" key="1">
    <source>
        <dbReference type="SAM" id="MobiDB-lite"/>
    </source>
</evidence>
<reference evidence="2 3" key="1">
    <citation type="submission" date="2019-06" db="EMBL/GenBank/DDBJ databases">
        <title>A chromosomal-level reference genome of Carpinus fangiana (Coryloideae, Betulaceae).</title>
        <authorList>
            <person name="Yang X."/>
            <person name="Wang Z."/>
            <person name="Zhang L."/>
            <person name="Hao G."/>
            <person name="Liu J."/>
            <person name="Yang Y."/>
        </authorList>
    </citation>
    <scope>NUCLEOTIDE SEQUENCE [LARGE SCALE GENOMIC DNA]</scope>
    <source>
        <strain evidence="2">Cfa_2016G</strain>
        <tissue evidence="2">Leaf</tissue>
    </source>
</reference>
<feature type="region of interest" description="Disordered" evidence="1">
    <location>
        <begin position="111"/>
        <end position="132"/>
    </location>
</feature>
<protein>
    <submittedName>
        <fullName evidence="2">Uncharacterized protein</fullName>
    </submittedName>
</protein>
<dbReference type="Proteomes" id="UP000327013">
    <property type="component" value="Unassembled WGS sequence"/>
</dbReference>
<organism evidence="2 3">
    <name type="scientific">Carpinus fangiana</name>
    <dbReference type="NCBI Taxonomy" id="176857"/>
    <lineage>
        <taxon>Eukaryota</taxon>
        <taxon>Viridiplantae</taxon>
        <taxon>Streptophyta</taxon>
        <taxon>Embryophyta</taxon>
        <taxon>Tracheophyta</taxon>
        <taxon>Spermatophyta</taxon>
        <taxon>Magnoliopsida</taxon>
        <taxon>eudicotyledons</taxon>
        <taxon>Gunneridae</taxon>
        <taxon>Pentapetalae</taxon>
        <taxon>rosids</taxon>
        <taxon>fabids</taxon>
        <taxon>Fagales</taxon>
        <taxon>Betulaceae</taxon>
        <taxon>Carpinus</taxon>
    </lineage>
</organism>
<evidence type="ECO:0000313" key="2">
    <source>
        <dbReference type="EMBL" id="KAB8349811.1"/>
    </source>
</evidence>
<gene>
    <name evidence="2" type="ORF">FH972_023824</name>
</gene>
<dbReference type="AlphaFoldDB" id="A0A5N6KWB3"/>
<accession>A0A5N6KWB3</accession>
<evidence type="ECO:0000313" key="3">
    <source>
        <dbReference type="Proteomes" id="UP000327013"/>
    </source>
</evidence>
<sequence>MAAATASRYTRSLDDGRARRPRAAAVWRGAAAGGGACLGRYRWRRLGSSGAHTREDPGGAVAKLTSGRGADRQTVCKRRPWATTSDQKQGNRLDDEAPRLASAWARASKQRFDVPEGDGAAGWIDGFGKKSD</sequence>
<feature type="region of interest" description="Disordered" evidence="1">
    <location>
        <begin position="48"/>
        <end position="98"/>
    </location>
</feature>
<proteinExistence type="predicted"/>
<comment type="caution">
    <text evidence="2">The sequence shown here is derived from an EMBL/GenBank/DDBJ whole genome shotgun (WGS) entry which is preliminary data.</text>
</comment>
<name>A0A5N6KWB3_9ROSI</name>
<dbReference type="EMBL" id="VIBQ01000014">
    <property type="protein sequence ID" value="KAB8349811.1"/>
    <property type="molecule type" value="Genomic_DNA"/>
</dbReference>
<feature type="compositionally biased region" description="Basic and acidic residues" evidence="1">
    <location>
        <begin position="89"/>
        <end position="98"/>
    </location>
</feature>
<feature type="region of interest" description="Disordered" evidence="1">
    <location>
        <begin position="1"/>
        <end position="21"/>
    </location>
</feature>